<dbReference type="EMBL" id="CATWHI010000001">
    <property type="protein sequence ID" value="CAJ0737897.1"/>
    <property type="molecule type" value="Genomic_DNA"/>
</dbReference>
<dbReference type="SMART" id="SM00364">
    <property type="entry name" value="LRR_BAC"/>
    <property type="match status" value="3"/>
</dbReference>
<name>A0AB72X3U8_9RALS</name>
<dbReference type="InterPro" id="IPR003591">
    <property type="entry name" value="Leu-rich_rpt_typical-subtyp"/>
</dbReference>
<dbReference type="PANTHER" id="PTHR48051">
    <property type="match status" value="1"/>
</dbReference>
<dbReference type="InterPro" id="IPR003812">
    <property type="entry name" value="Fido"/>
</dbReference>
<dbReference type="InterPro" id="IPR036597">
    <property type="entry name" value="Fido-like_dom_sf"/>
</dbReference>
<dbReference type="PROSITE" id="PS51459">
    <property type="entry name" value="FIDO"/>
    <property type="match status" value="1"/>
</dbReference>
<protein>
    <recommendedName>
        <fullName evidence="3">Fido domain-containing protein</fullName>
    </recommendedName>
</protein>
<feature type="domain" description="Fido" evidence="3">
    <location>
        <begin position="247"/>
        <end position="402"/>
    </location>
</feature>
<organism evidence="4 5">
    <name type="scientific">Ralstonia edaphi</name>
    <dbReference type="NCBI Taxonomy" id="3058599"/>
    <lineage>
        <taxon>Bacteria</taxon>
        <taxon>Pseudomonadati</taxon>
        <taxon>Pseudomonadota</taxon>
        <taxon>Betaproteobacteria</taxon>
        <taxon>Burkholderiales</taxon>
        <taxon>Burkholderiaceae</taxon>
        <taxon>Ralstonia</taxon>
    </lineage>
</organism>
<proteinExistence type="predicted"/>
<keyword evidence="2" id="KW-0677">Repeat</keyword>
<sequence>MERVLRCLDAGEAGTHLALKNLNLSQLPPGLHRLPHLRNLDVSGNENLTRLPEELSLCKNLERINADDCSISALPSQIGALKNLREISLAFNELRTLPDSIGQCSSLTSISAPGCKINKLPASLANLAQLNKLDVASNPELRELPHQIDLEQVAVYSTDTRLALMNRVFKAPTFDPETRQTLSYHAAVLHDQWSGLSRHLSPDARARVDQLRQGASTTLASEDHDASAAWKTAANKVSSWAEKGLPITLDRICKLNQLLLPEEDDDEAIGGQLREVNVQAADGNTWTNHRYPPPESLKDEMAAFSEWLQRSEQQSHARDALGHVEFAAQLHQRLASLHPFQDANGRTARLAMDWALQRHGLPPAPPVGEASRLPASFLGGRRVSPEKVVLEALEGMATVVSEVRR</sequence>
<dbReference type="GO" id="GO:0005737">
    <property type="term" value="C:cytoplasm"/>
    <property type="evidence" value="ECO:0007669"/>
    <property type="project" value="TreeGrafter"/>
</dbReference>
<dbReference type="Pfam" id="PF02661">
    <property type="entry name" value="Fic"/>
    <property type="match status" value="1"/>
</dbReference>
<dbReference type="InterPro" id="IPR053674">
    <property type="entry name" value="RLCK_Uridylyltransferase"/>
</dbReference>
<reference evidence="4 5" key="1">
    <citation type="submission" date="2023-07" db="EMBL/GenBank/DDBJ databases">
        <authorList>
            <person name="Peeters C."/>
        </authorList>
    </citation>
    <scope>NUCLEOTIDE SEQUENCE [LARGE SCALE GENOMIC DNA]</scope>
    <source>
        <strain evidence="4 5">R-16034</strain>
    </source>
</reference>
<evidence type="ECO:0000259" key="3">
    <source>
        <dbReference type="PROSITE" id="PS51459"/>
    </source>
</evidence>
<comment type="caution">
    <text evidence="4">The sequence shown here is derived from an EMBL/GenBank/DDBJ whole genome shotgun (WGS) entry which is preliminary data.</text>
</comment>
<dbReference type="PANTHER" id="PTHR48051:SF1">
    <property type="entry name" value="RAS SUPPRESSOR PROTEIN 1"/>
    <property type="match status" value="1"/>
</dbReference>
<dbReference type="Gene3D" id="1.10.3290.10">
    <property type="entry name" value="Fido-like domain"/>
    <property type="match status" value="1"/>
</dbReference>
<evidence type="ECO:0000313" key="5">
    <source>
        <dbReference type="Proteomes" id="UP001189225"/>
    </source>
</evidence>
<dbReference type="Proteomes" id="UP001189225">
    <property type="component" value="Unassembled WGS sequence"/>
</dbReference>
<dbReference type="AlphaFoldDB" id="A0AB72X3U8"/>
<dbReference type="NCBIfam" id="NF041381">
    <property type="entry name" value="XopAC"/>
    <property type="match status" value="1"/>
</dbReference>
<keyword evidence="1" id="KW-0433">Leucine-rich repeat</keyword>
<keyword evidence="5" id="KW-1185">Reference proteome</keyword>
<evidence type="ECO:0000256" key="1">
    <source>
        <dbReference type="ARBA" id="ARBA00022614"/>
    </source>
</evidence>
<gene>
    <name evidence="4" type="ORF">R16034_00887</name>
</gene>
<accession>A0AB72X3U8</accession>
<dbReference type="Gene3D" id="3.80.10.10">
    <property type="entry name" value="Ribonuclease Inhibitor"/>
    <property type="match status" value="1"/>
</dbReference>
<dbReference type="InterPro" id="IPR050216">
    <property type="entry name" value="LRR_domain-containing"/>
</dbReference>
<evidence type="ECO:0000256" key="2">
    <source>
        <dbReference type="ARBA" id="ARBA00022737"/>
    </source>
</evidence>
<evidence type="ECO:0000313" key="4">
    <source>
        <dbReference type="EMBL" id="CAJ0737897.1"/>
    </source>
</evidence>
<dbReference type="InterPro" id="IPR032675">
    <property type="entry name" value="LRR_dom_sf"/>
</dbReference>
<dbReference type="SUPFAM" id="SSF52058">
    <property type="entry name" value="L domain-like"/>
    <property type="match status" value="1"/>
</dbReference>
<dbReference type="SMART" id="SM00369">
    <property type="entry name" value="LRR_TYP"/>
    <property type="match status" value="2"/>
</dbReference>
<dbReference type="SUPFAM" id="SSF140931">
    <property type="entry name" value="Fic-like"/>
    <property type="match status" value="1"/>
</dbReference>